<reference evidence="2 3" key="1">
    <citation type="submission" date="2019-11" db="EMBL/GenBank/DDBJ databases">
        <title>Growth characteristics of pneumococcus vary with the chemical composition of the capsule and with environmental conditions.</title>
        <authorList>
            <person name="Tothpal A."/>
            <person name="Desobry K."/>
            <person name="Joshi S."/>
            <person name="Wyllie A.L."/>
            <person name="Weinberger D.M."/>
        </authorList>
    </citation>
    <scope>NUCLEOTIDE SEQUENCE [LARGE SCALE GENOMIC DNA]</scope>
    <source>
        <strain evidence="3">pnumococcus23A</strain>
    </source>
</reference>
<name>A0A6G2DX21_STREE</name>
<protein>
    <recommendedName>
        <fullName evidence="1">Peptidase M26 N-terminal domain-containing protein</fullName>
    </recommendedName>
</protein>
<gene>
    <name evidence="2" type="ORF">GM537_13570</name>
</gene>
<feature type="non-terminal residue" evidence="2">
    <location>
        <position position="1"/>
    </location>
</feature>
<accession>A0A6G2DX21</accession>
<comment type="caution">
    <text evidence="2">The sequence shown here is derived from an EMBL/GenBank/DDBJ whole genome shotgun (WGS) entry which is preliminary data.</text>
</comment>
<dbReference type="EMBL" id="WNHS01000663">
    <property type="protein sequence ID" value="MTW25802.1"/>
    <property type="molecule type" value="Genomic_DNA"/>
</dbReference>
<dbReference type="GO" id="GO:0008270">
    <property type="term" value="F:zinc ion binding"/>
    <property type="evidence" value="ECO:0007669"/>
    <property type="project" value="InterPro"/>
</dbReference>
<organism evidence="2 3">
    <name type="scientific">Streptococcus pneumoniae</name>
    <dbReference type="NCBI Taxonomy" id="1313"/>
    <lineage>
        <taxon>Bacteria</taxon>
        <taxon>Bacillati</taxon>
        <taxon>Bacillota</taxon>
        <taxon>Bacilli</taxon>
        <taxon>Lactobacillales</taxon>
        <taxon>Streptococcaceae</taxon>
        <taxon>Streptococcus</taxon>
    </lineage>
</organism>
<dbReference type="GO" id="GO:0016020">
    <property type="term" value="C:membrane"/>
    <property type="evidence" value="ECO:0007669"/>
    <property type="project" value="InterPro"/>
</dbReference>
<dbReference type="Pfam" id="PF05342">
    <property type="entry name" value="Peptidase_M26_N"/>
    <property type="match status" value="1"/>
</dbReference>
<dbReference type="GO" id="GO:0004222">
    <property type="term" value="F:metalloendopeptidase activity"/>
    <property type="evidence" value="ECO:0007669"/>
    <property type="project" value="InterPro"/>
</dbReference>
<evidence type="ECO:0000313" key="3">
    <source>
        <dbReference type="Proteomes" id="UP000490982"/>
    </source>
</evidence>
<dbReference type="InterPro" id="IPR008006">
    <property type="entry name" value="Peptidase_M26_N_dom"/>
</dbReference>
<sequence length="89" mass="10214">AVQNLDLFKDYKIATTMIYDRGQGSETSKLDERPLRLELKKVEIKNIASTNLVKVNDDGTETPSDFMTEKPSDEDVKKMYLKITSRDNK</sequence>
<dbReference type="RefSeq" id="WP_155459768.1">
    <property type="nucleotide sequence ID" value="NZ_WNHS01000663.1"/>
</dbReference>
<feature type="non-terminal residue" evidence="2">
    <location>
        <position position="89"/>
    </location>
</feature>
<dbReference type="AlphaFoldDB" id="A0A6G2DX21"/>
<dbReference type="Proteomes" id="UP000490982">
    <property type="component" value="Unassembled WGS sequence"/>
</dbReference>
<evidence type="ECO:0000259" key="1">
    <source>
        <dbReference type="Pfam" id="PF05342"/>
    </source>
</evidence>
<feature type="domain" description="Peptidase M26 N-terminal" evidence="1">
    <location>
        <begin position="4"/>
        <end position="89"/>
    </location>
</feature>
<evidence type="ECO:0000313" key="2">
    <source>
        <dbReference type="EMBL" id="MTW25802.1"/>
    </source>
</evidence>
<proteinExistence type="predicted"/>